<protein>
    <recommendedName>
        <fullName evidence="11">Zinc metalloprotease</fullName>
        <ecNumber evidence="11">3.4.24.-</ecNumber>
    </recommendedName>
</protein>
<dbReference type="EC" id="3.4.24.-" evidence="11"/>
<evidence type="ECO:0000256" key="9">
    <source>
        <dbReference type="ARBA" id="ARBA00023049"/>
    </source>
</evidence>
<dbReference type="OrthoDB" id="9782003at2"/>
<dbReference type="NCBIfam" id="TIGR00054">
    <property type="entry name" value="RIP metalloprotease RseP"/>
    <property type="match status" value="1"/>
</dbReference>
<keyword evidence="11" id="KW-0479">Metal-binding</keyword>
<dbReference type="InterPro" id="IPR041489">
    <property type="entry name" value="PDZ_6"/>
</dbReference>
<feature type="transmembrane region" description="Helical" evidence="11">
    <location>
        <begin position="6"/>
        <end position="25"/>
    </location>
</feature>
<reference evidence="13 14" key="1">
    <citation type="submission" date="2017-07" db="EMBL/GenBank/DDBJ databases">
        <title>The genome sequence of Paludifilum halophilum highlights mechanisms for microbial adaptation to high salt environemnts.</title>
        <authorList>
            <person name="Belbahri L."/>
        </authorList>
    </citation>
    <scope>NUCLEOTIDE SEQUENCE [LARGE SCALE GENOMIC DNA]</scope>
    <source>
        <strain evidence="13 14">DSM 102817</strain>
    </source>
</reference>
<comment type="cofactor">
    <cofactor evidence="1 11">
        <name>Zn(2+)</name>
        <dbReference type="ChEBI" id="CHEBI:29105"/>
    </cofactor>
</comment>
<evidence type="ECO:0000256" key="7">
    <source>
        <dbReference type="ARBA" id="ARBA00022833"/>
    </source>
</evidence>
<evidence type="ECO:0000256" key="3">
    <source>
        <dbReference type="ARBA" id="ARBA00007931"/>
    </source>
</evidence>
<evidence type="ECO:0000256" key="4">
    <source>
        <dbReference type="ARBA" id="ARBA00022670"/>
    </source>
</evidence>
<evidence type="ECO:0000256" key="2">
    <source>
        <dbReference type="ARBA" id="ARBA00004141"/>
    </source>
</evidence>
<comment type="similarity">
    <text evidence="3 11">Belongs to the peptidase M50B family.</text>
</comment>
<feature type="transmembrane region" description="Helical" evidence="11">
    <location>
        <begin position="197"/>
        <end position="222"/>
    </location>
</feature>
<accession>A0A235BCF1</accession>
<dbReference type="CDD" id="cd23081">
    <property type="entry name" value="cpPDZ_EcRseP-like"/>
    <property type="match status" value="1"/>
</dbReference>
<feature type="domain" description="PDZ" evidence="12">
    <location>
        <begin position="217"/>
        <end position="262"/>
    </location>
</feature>
<feature type="transmembrane region" description="Helical" evidence="11">
    <location>
        <begin position="414"/>
        <end position="433"/>
    </location>
</feature>
<evidence type="ECO:0000256" key="1">
    <source>
        <dbReference type="ARBA" id="ARBA00001947"/>
    </source>
</evidence>
<dbReference type="GO" id="GO:0046872">
    <property type="term" value="F:metal ion binding"/>
    <property type="evidence" value="ECO:0007669"/>
    <property type="project" value="UniProtKB-KW"/>
</dbReference>
<dbReference type="Pfam" id="PF02163">
    <property type="entry name" value="Peptidase_M50"/>
    <property type="match status" value="1"/>
</dbReference>
<dbReference type="Pfam" id="PF17820">
    <property type="entry name" value="PDZ_6"/>
    <property type="match status" value="1"/>
</dbReference>
<keyword evidence="6 11" id="KW-0378">Hydrolase</keyword>
<gene>
    <name evidence="13" type="primary">rseP</name>
    <name evidence="13" type="ORF">CHM34_00175</name>
</gene>
<comment type="caution">
    <text evidence="13">The sequence shown here is derived from an EMBL/GenBank/DDBJ whole genome shotgun (WGS) entry which is preliminary data.</text>
</comment>
<dbReference type="SUPFAM" id="SSF50156">
    <property type="entry name" value="PDZ domain-like"/>
    <property type="match status" value="1"/>
</dbReference>
<keyword evidence="7 11" id="KW-0862">Zinc</keyword>
<dbReference type="GO" id="GO:0004222">
    <property type="term" value="F:metalloendopeptidase activity"/>
    <property type="evidence" value="ECO:0007669"/>
    <property type="project" value="InterPro"/>
</dbReference>
<comment type="subcellular location">
    <subcellularLocation>
        <location evidence="2">Membrane</location>
        <topology evidence="2">Multi-pass membrane protein</topology>
    </subcellularLocation>
</comment>
<dbReference type="PROSITE" id="PS50106">
    <property type="entry name" value="PDZ"/>
    <property type="match status" value="1"/>
</dbReference>
<keyword evidence="8 11" id="KW-1133">Transmembrane helix</keyword>
<dbReference type="InterPro" id="IPR004387">
    <property type="entry name" value="Pept_M50_Zn"/>
</dbReference>
<proteinExistence type="inferred from homology"/>
<dbReference type="GO" id="GO:0006508">
    <property type="term" value="P:proteolysis"/>
    <property type="evidence" value="ECO:0007669"/>
    <property type="project" value="UniProtKB-KW"/>
</dbReference>
<evidence type="ECO:0000313" key="14">
    <source>
        <dbReference type="Proteomes" id="UP000215459"/>
    </source>
</evidence>
<dbReference type="GO" id="GO:0016020">
    <property type="term" value="C:membrane"/>
    <property type="evidence" value="ECO:0007669"/>
    <property type="project" value="UniProtKB-SubCell"/>
</dbReference>
<sequence length="442" mass="48514">MQTIVSFILLISFLVFFHELGHFIFAKRAGILVREFAIGFGPKLFSRFKGETLYSLRILPLGGYVRMAGEDPEIIELKTGSRLVLDRDEQGRVVRIHSSKPDHPGAGPRDETLREYGEDVTEADLPEHLPPVHSTKAGKLLKCDLEKDLFVLLEDENGREVRYHLHPRAVIRYDENHIVQIAPIDRQFHSKTVLQRALTIVAGPLFNLILTVVLLTGIAMAVGVEDKVLIHDVVPDSPAEQAGLQPGDALREVNGEPVKNFTEAGTLIGESGGNSVTLKMARDGQVFETEIQPNRENRIGIEMRQGMREASLSESIAAGFSKTYDLAALMGDFLSRLITGQAGMEQLSGPVGIANVTGKAAEAGWVPLVHLAAVLSLNLGILNILPFPMLDGGRLVFIMVEGIRGRPIDPGKEGVVHFIGFALLMLLMLLVTYNDIVRLFKG</sequence>
<dbReference type="SMART" id="SM00228">
    <property type="entry name" value="PDZ"/>
    <property type="match status" value="1"/>
</dbReference>
<dbReference type="AlphaFoldDB" id="A0A235BCF1"/>
<evidence type="ECO:0000259" key="12">
    <source>
        <dbReference type="PROSITE" id="PS50106"/>
    </source>
</evidence>
<feature type="transmembrane region" description="Helical" evidence="11">
    <location>
        <begin position="365"/>
        <end position="385"/>
    </location>
</feature>
<evidence type="ECO:0000256" key="5">
    <source>
        <dbReference type="ARBA" id="ARBA00022692"/>
    </source>
</evidence>
<dbReference type="EMBL" id="NOWF01000001">
    <property type="protein sequence ID" value="OYD09940.1"/>
    <property type="molecule type" value="Genomic_DNA"/>
</dbReference>
<dbReference type="Proteomes" id="UP000215459">
    <property type="component" value="Unassembled WGS sequence"/>
</dbReference>
<dbReference type="CDD" id="cd06163">
    <property type="entry name" value="S2P-M50_PDZ_RseP-like"/>
    <property type="match status" value="1"/>
</dbReference>
<evidence type="ECO:0000256" key="8">
    <source>
        <dbReference type="ARBA" id="ARBA00022989"/>
    </source>
</evidence>
<dbReference type="Gene3D" id="2.30.42.10">
    <property type="match status" value="1"/>
</dbReference>
<keyword evidence="10 11" id="KW-0472">Membrane</keyword>
<dbReference type="PANTHER" id="PTHR42837">
    <property type="entry name" value="REGULATOR OF SIGMA-E PROTEASE RSEP"/>
    <property type="match status" value="1"/>
</dbReference>
<name>A0A235BCF1_9BACL</name>
<keyword evidence="14" id="KW-1185">Reference proteome</keyword>
<dbReference type="InterPro" id="IPR036034">
    <property type="entry name" value="PDZ_sf"/>
</dbReference>
<evidence type="ECO:0000256" key="10">
    <source>
        <dbReference type="ARBA" id="ARBA00023136"/>
    </source>
</evidence>
<dbReference type="InterPro" id="IPR008915">
    <property type="entry name" value="Peptidase_M50"/>
</dbReference>
<dbReference type="PANTHER" id="PTHR42837:SF2">
    <property type="entry name" value="MEMBRANE METALLOPROTEASE ARASP2, CHLOROPLASTIC-RELATED"/>
    <property type="match status" value="1"/>
</dbReference>
<dbReference type="InterPro" id="IPR001478">
    <property type="entry name" value="PDZ"/>
</dbReference>
<evidence type="ECO:0000256" key="6">
    <source>
        <dbReference type="ARBA" id="ARBA00022801"/>
    </source>
</evidence>
<evidence type="ECO:0000313" key="13">
    <source>
        <dbReference type="EMBL" id="OYD09940.1"/>
    </source>
</evidence>
<keyword evidence="5 11" id="KW-0812">Transmembrane</keyword>
<evidence type="ECO:0000256" key="11">
    <source>
        <dbReference type="RuleBase" id="RU362031"/>
    </source>
</evidence>
<keyword evidence="4 13" id="KW-0645">Protease</keyword>
<keyword evidence="9 11" id="KW-0482">Metalloprotease</keyword>
<organism evidence="13 14">
    <name type="scientific">Paludifilum halophilum</name>
    <dbReference type="NCBI Taxonomy" id="1642702"/>
    <lineage>
        <taxon>Bacteria</taxon>
        <taxon>Bacillati</taxon>
        <taxon>Bacillota</taxon>
        <taxon>Bacilli</taxon>
        <taxon>Bacillales</taxon>
        <taxon>Thermoactinomycetaceae</taxon>
        <taxon>Paludifilum</taxon>
    </lineage>
</organism>